<name>A0A0L6W4Y1_9FIRM</name>
<dbReference type="EMBL" id="LGTE01000003">
    <property type="protein sequence ID" value="KNZ70526.1"/>
    <property type="molecule type" value="Genomic_DNA"/>
</dbReference>
<accession>A0A0L6W4Y1</accession>
<evidence type="ECO:0000313" key="3">
    <source>
        <dbReference type="Proteomes" id="UP000037175"/>
    </source>
</evidence>
<keyword evidence="1" id="KW-0472">Membrane</keyword>
<feature type="transmembrane region" description="Helical" evidence="1">
    <location>
        <begin position="92"/>
        <end position="113"/>
    </location>
</feature>
<feature type="transmembrane region" description="Helical" evidence="1">
    <location>
        <begin position="12"/>
        <end position="30"/>
    </location>
</feature>
<reference evidence="3" key="1">
    <citation type="submission" date="2015-07" db="EMBL/GenBank/DDBJ databases">
        <title>Complete Genome of Thermincola ferriacetica strain Z-0001T.</title>
        <authorList>
            <person name="Lusk B."/>
            <person name="Badalamenti J.P."/>
            <person name="Parameswaran P."/>
            <person name="Bond D.R."/>
            <person name="Torres C.I."/>
        </authorList>
    </citation>
    <scope>NUCLEOTIDE SEQUENCE [LARGE SCALE GENOMIC DNA]</scope>
    <source>
        <strain evidence="3">Z-0001</strain>
    </source>
</reference>
<protein>
    <submittedName>
        <fullName evidence="2">Uncharacterized protein</fullName>
    </submittedName>
</protein>
<evidence type="ECO:0000256" key="1">
    <source>
        <dbReference type="SAM" id="Phobius"/>
    </source>
</evidence>
<gene>
    <name evidence="2" type="ORF">Tfer_0708</name>
</gene>
<organism evidence="2 3">
    <name type="scientific">Thermincola ferriacetica</name>
    <dbReference type="NCBI Taxonomy" id="281456"/>
    <lineage>
        <taxon>Bacteria</taxon>
        <taxon>Bacillati</taxon>
        <taxon>Bacillota</taxon>
        <taxon>Clostridia</taxon>
        <taxon>Eubacteriales</taxon>
        <taxon>Thermincolaceae</taxon>
        <taxon>Thermincola</taxon>
    </lineage>
</organism>
<dbReference type="Proteomes" id="UP000037175">
    <property type="component" value="Unassembled WGS sequence"/>
</dbReference>
<dbReference type="RefSeq" id="WP_013121060.1">
    <property type="nucleotide sequence ID" value="NZ_LGTE01000003.1"/>
</dbReference>
<proteinExistence type="predicted"/>
<evidence type="ECO:0000313" key="2">
    <source>
        <dbReference type="EMBL" id="KNZ70526.1"/>
    </source>
</evidence>
<dbReference type="AlphaFoldDB" id="A0A0L6W4Y1"/>
<comment type="caution">
    <text evidence="2">The sequence shown here is derived from an EMBL/GenBank/DDBJ whole genome shotgun (WGS) entry which is preliminary data.</text>
</comment>
<keyword evidence="1" id="KW-1133">Transmembrane helix</keyword>
<keyword evidence="1" id="KW-0812">Transmembrane</keyword>
<feature type="transmembrane region" description="Helical" evidence="1">
    <location>
        <begin position="51"/>
        <end position="72"/>
    </location>
</feature>
<keyword evidence="3" id="KW-1185">Reference proteome</keyword>
<sequence>MTAILVMLNNFFHDLTSALWFVSVMVIWYLDRAARTAGGQPDALYMKVFPVLVKTSLLSLGLNLVFGVIRAWAYRDFEYLPAAGKGQITALYIKHFILFSIVLVGITMLVGLYRKYRNFVGR</sequence>